<name>A0ABX8BL91_9ACTN</name>
<sequence>MTAHPIGTVTDDGRITCDLCTTWATSERLDPVGALTQHRATRHPGARPAAPEPTRHPAGIVLGALILAVFGLPAAAAWVAGGWWLAAAGPLTLVAAFGAFGISRDATRAPRDARGNRLR</sequence>
<evidence type="ECO:0000313" key="3">
    <source>
        <dbReference type="Proteomes" id="UP000676079"/>
    </source>
</evidence>
<keyword evidence="3" id="KW-1185">Reference proteome</keyword>
<organism evidence="2 3">
    <name type="scientific">Nocardiopsis changdeensis</name>
    <dbReference type="NCBI Taxonomy" id="2831969"/>
    <lineage>
        <taxon>Bacteria</taxon>
        <taxon>Bacillati</taxon>
        <taxon>Actinomycetota</taxon>
        <taxon>Actinomycetes</taxon>
        <taxon>Streptosporangiales</taxon>
        <taxon>Nocardiopsidaceae</taxon>
        <taxon>Nocardiopsis</taxon>
    </lineage>
</organism>
<keyword evidence="1" id="KW-0812">Transmembrane</keyword>
<proteinExistence type="predicted"/>
<gene>
    <name evidence="2" type="ORF">KGD84_00870</name>
</gene>
<evidence type="ECO:0000313" key="2">
    <source>
        <dbReference type="EMBL" id="QUX22997.1"/>
    </source>
</evidence>
<dbReference type="Proteomes" id="UP000676079">
    <property type="component" value="Chromosome"/>
</dbReference>
<feature type="transmembrane region" description="Helical" evidence="1">
    <location>
        <begin position="57"/>
        <end position="76"/>
    </location>
</feature>
<keyword evidence="1" id="KW-1133">Transmembrane helix</keyword>
<evidence type="ECO:0000256" key="1">
    <source>
        <dbReference type="SAM" id="Phobius"/>
    </source>
</evidence>
<dbReference type="EMBL" id="CP074133">
    <property type="protein sequence ID" value="QUX22997.1"/>
    <property type="molecule type" value="Genomic_DNA"/>
</dbReference>
<evidence type="ECO:0008006" key="4">
    <source>
        <dbReference type="Google" id="ProtNLM"/>
    </source>
</evidence>
<feature type="transmembrane region" description="Helical" evidence="1">
    <location>
        <begin position="82"/>
        <end position="102"/>
    </location>
</feature>
<accession>A0ABX8BL91</accession>
<dbReference type="RefSeq" id="WP_220564208.1">
    <property type="nucleotide sequence ID" value="NZ_CP074133.1"/>
</dbReference>
<protein>
    <recommendedName>
        <fullName evidence="4">C2H2-type domain-containing protein</fullName>
    </recommendedName>
</protein>
<keyword evidence="1" id="KW-0472">Membrane</keyword>
<reference evidence="2 3" key="1">
    <citation type="submission" date="2021-05" db="EMBL/GenBank/DDBJ databases">
        <title>Direct Submission.</title>
        <authorList>
            <person name="Li K."/>
            <person name="Gao J."/>
        </authorList>
    </citation>
    <scope>NUCLEOTIDE SEQUENCE [LARGE SCALE GENOMIC DNA]</scope>
    <source>
        <strain evidence="2 3">Mg02</strain>
    </source>
</reference>